<dbReference type="Pfam" id="PF09601">
    <property type="entry name" value="DUF2459"/>
    <property type="match status" value="1"/>
</dbReference>
<reference evidence="1 2" key="1">
    <citation type="submission" date="2023-09" db="EMBL/GenBank/DDBJ databases">
        <authorList>
            <person name="Rey-Velasco X."/>
        </authorList>
    </citation>
    <scope>NUCLEOTIDE SEQUENCE [LARGE SCALE GENOMIC DNA]</scope>
    <source>
        <strain evidence="1 2">W335</strain>
    </source>
</reference>
<comment type="caution">
    <text evidence="1">The sequence shown here is derived from an EMBL/GenBank/DDBJ whole genome shotgun (WGS) entry which is preliminary data.</text>
</comment>
<dbReference type="EMBL" id="JAVRIB010000014">
    <property type="protein sequence ID" value="MDT0635820.1"/>
    <property type="molecule type" value="Genomic_DNA"/>
</dbReference>
<sequence>MSIHDTGRGTSIFNRQENRAAGIGSWFAGPKTALSARSAAEAGREPDAPDGRCHSQAFLMASHLEYRFLGRLLLAMAICSSMAVGCASVPEVHIQDHAVEYTAYVVNHGRHTGLAVTRSAVVDAMPQLAANLPTGEYLEFGWGDAQYQQVRGPGSALALRAVLWPTDSALHLIALPESPSKYYQINEVVTVTLSETGYHALLDFMADSFERSVNGRPRLLTLPEYSSSALYAGQGRFHLFNTCNTWVARGLERAGYPVSSRWVVTADDLMSQLRKQR</sequence>
<accession>A0ABU3C2N6</accession>
<evidence type="ECO:0000313" key="2">
    <source>
        <dbReference type="Proteomes" id="UP001251857"/>
    </source>
</evidence>
<organism evidence="1 2">
    <name type="scientific">Spectribacter hydrogenoxidans</name>
    <dbReference type="NCBI Taxonomy" id="3075608"/>
    <lineage>
        <taxon>Bacteria</taxon>
        <taxon>Pseudomonadati</taxon>
        <taxon>Pseudomonadota</taxon>
        <taxon>Gammaproteobacteria</taxon>
        <taxon>Salinisphaerales</taxon>
        <taxon>Salinisphaeraceae</taxon>
        <taxon>Spectribacter</taxon>
    </lineage>
</organism>
<dbReference type="Proteomes" id="UP001251857">
    <property type="component" value="Unassembled WGS sequence"/>
</dbReference>
<protein>
    <submittedName>
        <fullName evidence="1">DUF2459 domain-containing protein</fullName>
    </submittedName>
</protein>
<dbReference type="RefSeq" id="WP_311653721.1">
    <property type="nucleotide sequence ID" value="NZ_JAVRIB010000014.1"/>
</dbReference>
<dbReference type="InterPro" id="IPR011727">
    <property type="entry name" value="CHP02117"/>
</dbReference>
<keyword evidence="2" id="KW-1185">Reference proteome</keyword>
<proteinExistence type="predicted"/>
<gene>
    <name evidence="1" type="ORF">RM532_12755</name>
</gene>
<name>A0ABU3C2N6_9GAMM</name>
<evidence type="ECO:0000313" key="1">
    <source>
        <dbReference type="EMBL" id="MDT0635820.1"/>
    </source>
</evidence>